<feature type="compositionally biased region" description="Low complexity" evidence="1">
    <location>
        <begin position="209"/>
        <end position="219"/>
    </location>
</feature>
<dbReference type="InterPro" id="IPR036412">
    <property type="entry name" value="HAD-like_sf"/>
</dbReference>
<dbReference type="Pfam" id="PF08645">
    <property type="entry name" value="PNK3P"/>
    <property type="match status" value="1"/>
</dbReference>
<organism evidence="2 3">
    <name type="scientific">Chlorella vulgaris</name>
    <name type="common">Green alga</name>
    <dbReference type="NCBI Taxonomy" id="3077"/>
    <lineage>
        <taxon>Eukaryota</taxon>
        <taxon>Viridiplantae</taxon>
        <taxon>Chlorophyta</taxon>
        <taxon>core chlorophytes</taxon>
        <taxon>Trebouxiophyceae</taxon>
        <taxon>Chlorellales</taxon>
        <taxon>Chlorellaceae</taxon>
        <taxon>Chlorella clade</taxon>
        <taxon>Chlorella</taxon>
    </lineage>
</organism>
<evidence type="ECO:0000313" key="2">
    <source>
        <dbReference type="EMBL" id="KAI3431659.1"/>
    </source>
</evidence>
<dbReference type="EMBL" id="SIDB01000006">
    <property type="protein sequence ID" value="KAI3431659.1"/>
    <property type="molecule type" value="Genomic_DNA"/>
</dbReference>
<dbReference type="Gene3D" id="3.40.50.1000">
    <property type="entry name" value="HAD superfamily/HAD-like"/>
    <property type="match status" value="1"/>
</dbReference>
<feature type="compositionally biased region" description="Acidic residues" evidence="1">
    <location>
        <begin position="249"/>
        <end position="258"/>
    </location>
</feature>
<dbReference type="GO" id="GO:0006281">
    <property type="term" value="P:DNA repair"/>
    <property type="evidence" value="ECO:0007669"/>
    <property type="project" value="TreeGrafter"/>
</dbReference>
<sequence>MSTGSRPRRSRKASAASLEAAETEAYFADEQERPGNEAAAKAARGACATVKQEDGGAACNTRVKDEADPSDHAAARAVKMENADTGANQTAAAATAAADHTATKREVKMENVVELLADAEADKAAMAAAAAQLVPAAVMAQVLPGLPLVQLGFPPLLQQPDPFGFALQLQQPAQFAFPQQPQHLQFGLSQQMQQAAQVGFDQLRKQVEQQLQQSQQQTQASIAVPTPGAASRKRKGGGGAARRRRRAADDEDDEDFAPEAEAVQEAQPKRQRAPRQSQHALDEPTTLGSWALDPHLPLIYRAPASTPSSRVAAMSLDGVVCNDSLGRPFAGNETNWQWAYPGVPLKLAQLVKHGYTVAIFNNQGNIRGALTGKASSNARGKVDAILDKLAQEYGVDTRHIKVFLSPEGNAAMGQMRKPATGMWTFFETSCNGVPVDLSQSYYVGSTALAPEDDWDFAEAVGLKHIEAPIFFKSK</sequence>
<reference evidence="2" key="1">
    <citation type="journal article" date="2019" name="Plant J.">
        <title>Chlorella vulgaris genome assembly and annotation reveals the molecular basis for metabolic acclimation to high light conditions.</title>
        <authorList>
            <person name="Cecchin M."/>
            <person name="Marcolungo L."/>
            <person name="Rossato M."/>
            <person name="Girolomoni L."/>
            <person name="Cosentino E."/>
            <person name="Cuine S."/>
            <person name="Li-Beisson Y."/>
            <person name="Delledonne M."/>
            <person name="Ballottari M."/>
        </authorList>
    </citation>
    <scope>NUCLEOTIDE SEQUENCE</scope>
    <source>
        <strain evidence="2">211/11P</strain>
    </source>
</reference>
<evidence type="ECO:0000313" key="3">
    <source>
        <dbReference type="Proteomes" id="UP001055712"/>
    </source>
</evidence>
<name>A0A9D4YY70_CHLVU</name>
<dbReference type="SUPFAM" id="SSF56784">
    <property type="entry name" value="HAD-like"/>
    <property type="match status" value="1"/>
</dbReference>
<dbReference type="GO" id="GO:0046404">
    <property type="term" value="F:ATP-dependent polydeoxyribonucleotide 5'-hydroxyl-kinase activity"/>
    <property type="evidence" value="ECO:0007669"/>
    <property type="project" value="TreeGrafter"/>
</dbReference>
<dbReference type="InterPro" id="IPR013954">
    <property type="entry name" value="PNK3P"/>
</dbReference>
<proteinExistence type="predicted"/>
<feature type="compositionally biased region" description="Basic residues" evidence="1">
    <location>
        <begin position="231"/>
        <end position="246"/>
    </location>
</feature>
<reference evidence="2" key="2">
    <citation type="submission" date="2020-11" db="EMBL/GenBank/DDBJ databases">
        <authorList>
            <person name="Cecchin M."/>
            <person name="Marcolungo L."/>
            <person name="Rossato M."/>
            <person name="Girolomoni L."/>
            <person name="Cosentino E."/>
            <person name="Cuine S."/>
            <person name="Li-Beisson Y."/>
            <person name="Delledonne M."/>
            <person name="Ballottari M."/>
        </authorList>
    </citation>
    <scope>NUCLEOTIDE SEQUENCE</scope>
    <source>
        <strain evidence="2">211/11P</strain>
        <tissue evidence="2">Whole cell</tissue>
    </source>
</reference>
<gene>
    <name evidence="2" type="ORF">D9Q98_004706</name>
</gene>
<dbReference type="NCBIfam" id="TIGR01662">
    <property type="entry name" value="HAD-SF-IIIA"/>
    <property type="match status" value="1"/>
</dbReference>
<feature type="region of interest" description="Disordered" evidence="1">
    <location>
        <begin position="1"/>
        <end position="39"/>
    </location>
</feature>
<dbReference type="AlphaFoldDB" id="A0A9D4YY70"/>
<dbReference type="Proteomes" id="UP001055712">
    <property type="component" value="Unassembled WGS sequence"/>
</dbReference>
<dbReference type="GO" id="GO:0003690">
    <property type="term" value="F:double-stranded DNA binding"/>
    <property type="evidence" value="ECO:0007669"/>
    <property type="project" value="TreeGrafter"/>
</dbReference>
<feature type="compositionally biased region" description="Basic residues" evidence="1">
    <location>
        <begin position="1"/>
        <end position="12"/>
    </location>
</feature>
<keyword evidence="3" id="KW-1185">Reference proteome</keyword>
<feature type="compositionally biased region" description="Low complexity" evidence="1">
    <location>
        <begin position="13"/>
        <end position="25"/>
    </location>
</feature>
<protein>
    <submittedName>
        <fullName evidence="2">Uncharacterized protein</fullName>
    </submittedName>
</protein>
<dbReference type="OrthoDB" id="19045at2759"/>
<evidence type="ECO:0000256" key="1">
    <source>
        <dbReference type="SAM" id="MobiDB-lite"/>
    </source>
</evidence>
<dbReference type="InterPro" id="IPR006549">
    <property type="entry name" value="HAD-SF_hydro_IIIA"/>
</dbReference>
<comment type="caution">
    <text evidence="2">The sequence shown here is derived from an EMBL/GenBank/DDBJ whole genome shotgun (WGS) entry which is preliminary data.</text>
</comment>
<accession>A0A9D4YY70</accession>
<dbReference type="InterPro" id="IPR023214">
    <property type="entry name" value="HAD_sf"/>
</dbReference>
<dbReference type="PANTHER" id="PTHR12083">
    <property type="entry name" value="BIFUNCTIONAL POLYNUCLEOTIDE PHOSPHATASE/KINASE"/>
    <property type="match status" value="1"/>
</dbReference>
<feature type="region of interest" description="Disordered" evidence="1">
    <location>
        <begin position="209"/>
        <end position="288"/>
    </location>
</feature>
<dbReference type="PANTHER" id="PTHR12083:SF9">
    <property type="entry name" value="BIFUNCTIONAL POLYNUCLEOTIDE PHOSPHATASE_KINASE"/>
    <property type="match status" value="1"/>
</dbReference>
<dbReference type="GO" id="GO:0046403">
    <property type="term" value="F:polynucleotide 3'-phosphatase activity"/>
    <property type="evidence" value="ECO:0007669"/>
    <property type="project" value="TreeGrafter"/>
</dbReference>